<comment type="similarity">
    <text evidence="1">Belongs to the saccharopine dehydrogenase family.</text>
</comment>
<keyword evidence="2" id="KW-1133">Transmembrane helix</keyword>
<dbReference type="PANTHER" id="PTHR12286">
    <property type="entry name" value="SACCHAROPINE DEHYDROGENASE-LIKE OXIDOREDUCTASE"/>
    <property type="match status" value="1"/>
</dbReference>
<sequence>MAPDAERLDIILLGATGFTGIHCIPYLHKLAKENGRNLSWGVSGRSEDKLKAALDKMGGEIEADLSGIPIIESDIKNDESLLRMAKKGKIVINCCGPYRFLGEPVVKACIEAGAHYVDVSGEPQFLESVQLKYHKDAQEKGVYIVSACGFDSIPSDLGLVFVQDKFPGTLNSVVSYLEMWEEGEISPGPGVNYGTWESLVYGLAHATELSSIRKHLFPERLPTFKPKLQLKTLPHRPCVVGGWALPFPGADHSVMKRSQRYMYENENKRPVQVDTQVVFKSFFLVIAMIFSFLLWSLLVKFKFGRDLLLNYPHIFTAGLFRKDQNPSEEKIAKTLFRITFYGEGWDQKLANKNDQYSTPPNKSIVARVNGRNPGYGATCACLVGAAVTIAAEKDKLPQNGGVYTPGVAFGKTSLIELLNKNEVTFEVISQKDI</sequence>
<dbReference type="AlphaFoldDB" id="A0A9P0D3T0"/>
<organism evidence="4 5">
    <name type="scientific">Psylliodes chrysocephalus</name>
    <dbReference type="NCBI Taxonomy" id="3402493"/>
    <lineage>
        <taxon>Eukaryota</taxon>
        <taxon>Metazoa</taxon>
        <taxon>Ecdysozoa</taxon>
        <taxon>Arthropoda</taxon>
        <taxon>Hexapoda</taxon>
        <taxon>Insecta</taxon>
        <taxon>Pterygota</taxon>
        <taxon>Neoptera</taxon>
        <taxon>Endopterygota</taxon>
        <taxon>Coleoptera</taxon>
        <taxon>Polyphaga</taxon>
        <taxon>Cucujiformia</taxon>
        <taxon>Chrysomeloidea</taxon>
        <taxon>Chrysomelidae</taxon>
        <taxon>Galerucinae</taxon>
        <taxon>Alticini</taxon>
        <taxon>Psylliodes</taxon>
    </lineage>
</organism>
<evidence type="ECO:0000259" key="3">
    <source>
        <dbReference type="Pfam" id="PF03435"/>
    </source>
</evidence>
<dbReference type="GO" id="GO:0005811">
    <property type="term" value="C:lipid droplet"/>
    <property type="evidence" value="ECO:0007669"/>
    <property type="project" value="TreeGrafter"/>
</dbReference>
<dbReference type="EMBL" id="OV651818">
    <property type="protein sequence ID" value="CAH1111503.1"/>
    <property type="molecule type" value="Genomic_DNA"/>
</dbReference>
<name>A0A9P0D3T0_9CUCU</name>
<gene>
    <name evidence="4" type="ORF">PSYICH_LOCUS12956</name>
</gene>
<dbReference type="InterPro" id="IPR005097">
    <property type="entry name" value="Sacchrp_dh_NADP-bd"/>
</dbReference>
<dbReference type="OrthoDB" id="10268090at2759"/>
<evidence type="ECO:0000313" key="4">
    <source>
        <dbReference type="EMBL" id="CAH1111503.1"/>
    </source>
</evidence>
<dbReference type="GO" id="GO:0005886">
    <property type="term" value="C:plasma membrane"/>
    <property type="evidence" value="ECO:0007669"/>
    <property type="project" value="TreeGrafter"/>
</dbReference>
<keyword evidence="2" id="KW-0472">Membrane</keyword>
<feature type="domain" description="Saccharopine dehydrogenase NADP binding" evidence="3">
    <location>
        <begin position="10"/>
        <end position="145"/>
    </location>
</feature>
<evidence type="ECO:0000313" key="5">
    <source>
        <dbReference type="Proteomes" id="UP001153636"/>
    </source>
</evidence>
<accession>A0A9P0D3T0</accession>
<keyword evidence="2" id="KW-0812">Transmembrane</keyword>
<dbReference type="Gene3D" id="3.40.50.720">
    <property type="entry name" value="NAD(P)-binding Rossmann-like Domain"/>
    <property type="match status" value="1"/>
</dbReference>
<keyword evidence="5" id="KW-1185">Reference proteome</keyword>
<evidence type="ECO:0000256" key="1">
    <source>
        <dbReference type="ARBA" id="ARBA00038048"/>
    </source>
</evidence>
<feature type="transmembrane region" description="Helical" evidence="2">
    <location>
        <begin position="277"/>
        <end position="299"/>
    </location>
</feature>
<dbReference type="SUPFAM" id="SSF51735">
    <property type="entry name" value="NAD(P)-binding Rossmann-fold domains"/>
    <property type="match status" value="1"/>
</dbReference>
<protein>
    <recommendedName>
        <fullName evidence="3">Saccharopine dehydrogenase NADP binding domain-containing protein</fullName>
    </recommendedName>
</protein>
<dbReference type="InterPro" id="IPR036291">
    <property type="entry name" value="NAD(P)-bd_dom_sf"/>
</dbReference>
<dbReference type="Proteomes" id="UP001153636">
    <property type="component" value="Chromosome 6"/>
</dbReference>
<dbReference type="FunFam" id="3.40.50.720:FF:000178">
    <property type="entry name" value="Saccharopine dehydrogenase-like oxidoreductase"/>
    <property type="match status" value="1"/>
</dbReference>
<dbReference type="GO" id="GO:0005739">
    <property type="term" value="C:mitochondrion"/>
    <property type="evidence" value="ECO:0007669"/>
    <property type="project" value="TreeGrafter"/>
</dbReference>
<evidence type="ECO:0000256" key="2">
    <source>
        <dbReference type="SAM" id="Phobius"/>
    </source>
</evidence>
<reference evidence="4" key="1">
    <citation type="submission" date="2022-01" db="EMBL/GenBank/DDBJ databases">
        <authorList>
            <person name="King R."/>
        </authorList>
    </citation>
    <scope>NUCLEOTIDE SEQUENCE</scope>
</reference>
<dbReference type="GO" id="GO:0009247">
    <property type="term" value="P:glycolipid biosynthetic process"/>
    <property type="evidence" value="ECO:0007669"/>
    <property type="project" value="TreeGrafter"/>
</dbReference>
<proteinExistence type="inferred from homology"/>
<dbReference type="PANTHER" id="PTHR12286:SF5">
    <property type="entry name" value="SACCHAROPINE DEHYDROGENASE-LIKE OXIDOREDUCTASE"/>
    <property type="match status" value="1"/>
</dbReference>
<dbReference type="Pfam" id="PF03435">
    <property type="entry name" value="Sacchrp_dh_NADP"/>
    <property type="match status" value="1"/>
</dbReference>
<dbReference type="InterPro" id="IPR051276">
    <property type="entry name" value="Saccharopine_DH-like_oxidrdct"/>
</dbReference>